<keyword evidence="3" id="KW-0786">Thiamine pyrophosphate</keyword>
<dbReference type="InterPro" id="IPR050642">
    <property type="entry name" value="PDH_E1_Alpha_Subunit"/>
</dbReference>
<dbReference type="AlphaFoldDB" id="A0A3S0IA70"/>
<dbReference type="OrthoDB" id="9766715at2"/>
<dbReference type="Gene3D" id="3.40.50.970">
    <property type="match status" value="1"/>
</dbReference>
<dbReference type="InterPro" id="IPR001017">
    <property type="entry name" value="DH_E1"/>
</dbReference>
<dbReference type="EMBL" id="RXNS01000002">
    <property type="protein sequence ID" value="RTR06566.1"/>
    <property type="molecule type" value="Genomic_DNA"/>
</dbReference>
<dbReference type="GO" id="GO:0004739">
    <property type="term" value="F:pyruvate dehydrogenase (acetyl-transferring) activity"/>
    <property type="evidence" value="ECO:0007669"/>
    <property type="project" value="TreeGrafter"/>
</dbReference>
<reference evidence="5 6" key="1">
    <citation type="submission" date="2018-12" db="EMBL/GenBank/DDBJ databases">
        <authorList>
            <person name="Yu L."/>
        </authorList>
    </citation>
    <scope>NUCLEOTIDE SEQUENCE [LARGE SCALE GENOMIC DNA]</scope>
    <source>
        <strain evidence="5 6">11S</strain>
    </source>
</reference>
<organism evidence="5 6">
    <name type="scientific">Halomonas nitroreducens</name>
    <dbReference type="NCBI Taxonomy" id="447425"/>
    <lineage>
        <taxon>Bacteria</taxon>
        <taxon>Pseudomonadati</taxon>
        <taxon>Pseudomonadota</taxon>
        <taxon>Gammaproteobacteria</taxon>
        <taxon>Oceanospirillales</taxon>
        <taxon>Halomonadaceae</taxon>
        <taxon>Halomonas</taxon>
    </lineage>
</organism>
<evidence type="ECO:0000259" key="4">
    <source>
        <dbReference type="Pfam" id="PF00676"/>
    </source>
</evidence>
<dbReference type="SUPFAM" id="SSF52518">
    <property type="entry name" value="Thiamin diphosphate-binding fold (THDP-binding)"/>
    <property type="match status" value="1"/>
</dbReference>
<evidence type="ECO:0000313" key="6">
    <source>
        <dbReference type="Proteomes" id="UP000267400"/>
    </source>
</evidence>
<comment type="cofactor">
    <cofactor evidence="1">
        <name>thiamine diphosphate</name>
        <dbReference type="ChEBI" id="CHEBI:58937"/>
    </cofactor>
</comment>
<dbReference type="Proteomes" id="UP000267400">
    <property type="component" value="Unassembled WGS sequence"/>
</dbReference>
<feature type="domain" description="Dehydrogenase E1 component" evidence="4">
    <location>
        <begin position="41"/>
        <end position="319"/>
    </location>
</feature>
<name>A0A3S0IA70_9GAMM</name>
<gene>
    <name evidence="5" type="ORF">EKG36_03605</name>
</gene>
<dbReference type="Pfam" id="PF00676">
    <property type="entry name" value="E1_dh"/>
    <property type="match status" value="1"/>
</dbReference>
<evidence type="ECO:0000256" key="2">
    <source>
        <dbReference type="ARBA" id="ARBA00023002"/>
    </source>
</evidence>
<dbReference type="RefSeq" id="WP_126481108.1">
    <property type="nucleotide sequence ID" value="NZ_RXNS01000002.1"/>
</dbReference>
<dbReference type="PANTHER" id="PTHR11516">
    <property type="entry name" value="PYRUVATE DEHYDROGENASE E1 COMPONENT, ALPHA SUBUNIT BACTERIAL AND ORGANELLAR"/>
    <property type="match status" value="1"/>
</dbReference>
<keyword evidence="6" id="KW-1185">Reference proteome</keyword>
<comment type="caution">
    <text evidence="5">The sequence shown here is derived from an EMBL/GenBank/DDBJ whole genome shotgun (WGS) entry which is preliminary data.</text>
</comment>
<sequence>MQPTRDQRLWMYRQMMTSRYLEERIETLYMEGKTPVFNMAKGPIPGEMHLSNGQEPCAVGVCAHLGAEDIVTATHRPHHIAVAKGVDLDAMVAEIFGKATGLAGGRGGHMHLFDEQVNFSCSGIIGEGLGPAVGAALSRKMQGKSGVAVAFMGEGAANQGAFHEALNLAAVWRLPVVFVIEDNAWGISVAKQASTAVPRNDTRAAAYAMPGHHVADNDVDGVFAAAGEAIARARKGQGPSLIEIETSRLAGHFMGDGEDYRPEGEKAGLQSRDPIPRYRSALLEAGLLDAAADAGLVDEAHERVESAIRFAQDSDFLPPEAALDRVFV</sequence>
<keyword evidence="2" id="KW-0560">Oxidoreductase</keyword>
<dbReference type="GO" id="GO:0006086">
    <property type="term" value="P:pyruvate decarboxylation to acetyl-CoA"/>
    <property type="evidence" value="ECO:0007669"/>
    <property type="project" value="TreeGrafter"/>
</dbReference>
<protein>
    <submittedName>
        <fullName evidence="5">Thiamine pyrophosphate-dependent dehydrogenase E1 component subunit alpha</fullName>
    </submittedName>
</protein>
<proteinExistence type="predicted"/>
<evidence type="ECO:0000256" key="1">
    <source>
        <dbReference type="ARBA" id="ARBA00001964"/>
    </source>
</evidence>
<evidence type="ECO:0000313" key="5">
    <source>
        <dbReference type="EMBL" id="RTR06566.1"/>
    </source>
</evidence>
<accession>A0A3S0IA70</accession>
<evidence type="ECO:0000256" key="3">
    <source>
        <dbReference type="ARBA" id="ARBA00023052"/>
    </source>
</evidence>
<dbReference type="InterPro" id="IPR029061">
    <property type="entry name" value="THDP-binding"/>
</dbReference>
<dbReference type="CDD" id="cd02000">
    <property type="entry name" value="TPP_E1_PDC_ADC_BCADC"/>
    <property type="match status" value="1"/>
</dbReference>
<dbReference type="PANTHER" id="PTHR11516:SF60">
    <property type="entry name" value="PYRUVATE DEHYDROGENASE E1 COMPONENT SUBUNIT ALPHA"/>
    <property type="match status" value="1"/>
</dbReference>